<accession>A0A2I0VP20</accession>
<evidence type="ECO:0000313" key="2">
    <source>
        <dbReference type="Proteomes" id="UP000233837"/>
    </source>
</evidence>
<reference evidence="1 2" key="2">
    <citation type="journal article" date="2017" name="Nature">
        <title>The Apostasia genome and the evolution of orchids.</title>
        <authorList>
            <person name="Zhang G.Q."/>
            <person name="Liu K.W."/>
            <person name="Li Z."/>
            <person name="Lohaus R."/>
            <person name="Hsiao Y.Y."/>
            <person name="Niu S.C."/>
            <person name="Wang J.Y."/>
            <person name="Lin Y.C."/>
            <person name="Xu Q."/>
            <person name="Chen L.J."/>
            <person name="Yoshida K."/>
            <person name="Fujiwara S."/>
            <person name="Wang Z.W."/>
            <person name="Zhang Y.Q."/>
            <person name="Mitsuda N."/>
            <person name="Wang M."/>
            <person name="Liu G.H."/>
            <person name="Pecoraro L."/>
            <person name="Huang H.X."/>
            <person name="Xiao X.J."/>
            <person name="Lin M."/>
            <person name="Wu X.Y."/>
            <person name="Wu W.L."/>
            <person name="Chen Y.Y."/>
            <person name="Chang S.B."/>
            <person name="Sakamoto S."/>
            <person name="Ohme-Takagi M."/>
            <person name="Yagi M."/>
            <person name="Zeng S.J."/>
            <person name="Shen C.Y."/>
            <person name="Yeh C.M."/>
            <person name="Luo Y.B."/>
            <person name="Tsai W.C."/>
            <person name="Van de Peer Y."/>
            <person name="Liu Z.J."/>
        </authorList>
    </citation>
    <scope>NUCLEOTIDE SEQUENCE [LARGE SCALE GENOMIC DNA]</scope>
    <source>
        <tissue evidence="1">The whole plant</tissue>
    </source>
</reference>
<reference evidence="1 2" key="1">
    <citation type="journal article" date="2016" name="Sci. Rep.">
        <title>The Dendrobium catenatum Lindl. genome sequence provides insights into polysaccharide synthase, floral development and adaptive evolution.</title>
        <authorList>
            <person name="Zhang G.Q."/>
            <person name="Xu Q."/>
            <person name="Bian C."/>
            <person name="Tsai W.C."/>
            <person name="Yeh C.M."/>
            <person name="Liu K.W."/>
            <person name="Yoshida K."/>
            <person name="Zhang L.S."/>
            <person name="Chang S.B."/>
            <person name="Chen F."/>
            <person name="Shi Y."/>
            <person name="Su Y.Y."/>
            <person name="Zhang Y.Q."/>
            <person name="Chen L.J."/>
            <person name="Yin Y."/>
            <person name="Lin M."/>
            <person name="Huang H."/>
            <person name="Deng H."/>
            <person name="Wang Z.W."/>
            <person name="Zhu S.L."/>
            <person name="Zhao X."/>
            <person name="Deng C."/>
            <person name="Niu S.C."/>
            <person name="Huang J."/>
            <person name="Wang M."/>
            <person name="Liu G.H."/>
            <person name="Yang H.J."/>
            <person name="Xiao X.J."/>
            <person name="Hsiao Y.Y."/>
            <person name="Wu W.L."/>
            <person name="Chen Y.Y."/>
            <person name="Mitsuda N."/>
            <person name="Ohme-Takagi M."/>
            <person name="Luo Y.B."/>
            <person name="Van de Peer Y."/>
            <person name="Liu Z.J."/>
        </authorList>
    </citation>
    <scope>NUCLEOTIDE SEQUENCE [LARGE SCALE GENOMIC DNA]</scope>
    <source>
        <tissue evidence="1">The whole plant</tissue>
    </source>
</reference>
<protein>
    <submittedName>
        <fullName evidence="1">Uncharacterized protein</fullName>
    </submittedName>
</protein>
<sequence>MTEPKFGISWETVNGSTVVEEASGKRTLLIRQSANFLIKIRFTKKLGARRRESTMLCWKLRVPFKSLDFLVLWISRVSRQCSFLAFVHEFWLKTSRCYSRETVLFSVFKKDFKIKGFGVLAAVCYFGFVVNNGSDKGSVGCV</sequence>
<organism evidence="1 2">
    <name type="scientific">Dendrobium catenatum</name>
    <dbReference type="NCBI Taxonomy" id="906689"/>
    <lineage>
        <taxon>Eukaryota</taxon>
        <taxon>Viridiplantae</taxon>
        <taxon>Streptophyta</taxon>
        <taxon>Embryophyta</taxon>
        <taxon>Tracheophyta</taxon>
        <taxon>Spermatophyta</taxon>
        <taxon>Magnoliopsida</taxon>
        <taxon>Liliopsida</taxon>
        <taxon>Asparagales</taxon>
        <taxon>Orchidaceae</taxon>
        <taxon>Epidendroideae</taxon>
        <taxon>Malaxideae</taxon>
        <taxon>Dendrobiinae</taxon>
        <taxon>Dendrobium</taxon>
    </lineage>
</organism>
<dbReference type="AlphaFoldDB" id="A0A2I0VP20"/>
<dbReference type="EMBL" id="KZ503378">
    <property type="protein sequence ID" value="PKU65152.1"/>
    <property type="molecule type" value="Genomic_DNA"/>
</dbReference>
<evidence type="ECO:0000313" key="1">
    <source>
        <dbReference type="EMBL" id="PKU65152.1"/>
    </source>
</evidence>
<keyword evidence="2" id="KW-1185">Reference proteome</keyword>
<gene>
    <name evidence="1" type="ORF">MA16_Dca004768</name>
</gene>
<name>A0A2I0VP20_9ASPA</name>
<proteinExistence type="predicted"/>
<dbReference type="Proteomes" id="UP000233837">
    <property type="component" value="Unassembled WGS sequence"/>
</dbReference>